<accession>A0A3M8SMC5</accession>
<evidence type="ECO:0000313" key="3">
    <source>
        <dbReference type="Proteomes" id="UP000267049"/>
    </source>
</evidence>
<evidence type="ECO:0000256" key="1">
    <source>
        <dbReference type="SAM" id="Phobius"/>
    </source>
</evidence>
<keyword evidence="1" id="KW-1133">Transmembrane helix</keyword>
<keyword evidence="3" id="KW-1185">Reference proteome</keyword>
<protein>
    <recommendedName>
        <fullName evidence="4">DUF1449 family protein</fullName>
    </recommendedName>
</protein>
<dbReference type="AlphaFoldDB" id="A0A3M8SMC5"/>
<sequence>MDVFLQIVLAFPTVLFSVVLTVAAGYWLMAALGIVEIDALDAAQVPDGDSLDIEGVAGLLMKFRLGGIPLSLILTVLVFFAWLASYFTDYLLLRHLPFEWLRWVLGVVVMLLSALAGLFATSFVLRPFRKVFERLRPASARSILGQVGVVRSPDVSPVRGYAAFDDGGAALTLQVRSHGQQAFQRGDRVVLIEYLATENAYRVIGEDEFQGL</sequence>
<dbReference type="Proteomes" id="UP000267049">
    <property type="component" value="Unassembled WGS sequence"/>
</dbReference>
<dbReference type="EMBL" id="RIBS01000008">
    <property type="protein sequence ID" value="RNF82379.1"/>
    <property type="molecule type" value="Genomic_DNA"/>
</dbReference>
<feature type="transmembrane region" description="Helical" evidence="1">
    <location>
        <begin position="6"/>
        <end position="28"/>
    </location>
</feature>
<organism evidence="2 3">
    <name type="scientific">Montanilutibacter psychrotolerans</name>
    <dbReference type="NCBI Taxonomy" id="1327343"/>
    <lineage>
        <taxon>Bacteria</taxon>
        <taxon>Pseudomonadati</taxon>
        <taxon>Pseudomonadota</taxon>
        <taxon>Gammaproteobacteria</taxon>
        <taxon>Lysobacterales</taxon>
        <taxon>Lysobacteraceae</taxon>
        <taxon>Montanilutibacter</taxon>
    </lineage>
</organism>
<reference evidence="2 3" key="1">
    <citation type="submission" date="2018-11" db="EMBL/GenBank/DDBJ databases">
        <title>Lysobacter cryohumiis sp. nov., isolated from soil in the Tianshan Mountains, Xinjiang, China.</title>
        <authorList>
            <person name="Luo Y."/>
            <person name="Sheng H."/>
        </authorList>
    </citation>
    <scope>NUCLEOTIDE SEQUENCE [LARGE SCALE GENOMIC DNA]</scope>
    <source>
        <strain evidence="2 3">ZS60</strain>
    </source>
</reference>
<keyword evidence="1" id="KW-0812">Transmembrane</keyword>
<gene>
    <name evidence="2" type="ORF">EER27_14615</name>
</gene>
<dbReference type="RefSeq" id="WP_123088875.1">
    <property type="nucleotide sequence ID" value="NZ_RIBS01000008.1"/>
</dbReference>
<feature type="transmembrane region" description="Helical" evidence="1">
    <location>
        <begin position="100"/>
        <end position="125"/>
    </location>
</feature>
<dbReference type="OrthoDB" id="8912654at2"/>
<feature type="transmembrane region" description="Helical" evidence="1">
    <location>
        <begin position="68"/>
        <end position="88"/>
    </location>
</feature>
<comment type="caution">
    <text evidence="2">The sequence shown here is derived from an EMBL/GenBank/DDBJ whole genome shotgun (WGS) entry which is preliminary data.</text>
</comment>
<proteinExistence type="predicted"/>
<evidence type="ECO:0000313" key="2">
    <source>
        <dbReference type="EMBL" id="RNF82379.1"/>
    </source>
</evidence>
<evidence type="ECO:0008006" key="4">
    <source>
        <dbReference type="Google" id="ProtNLM"/>
    </source>
</evidence>
<name>A0A3M8SMC5_9GAMM</name>
<keyword evidence="1" id="KW-0472">Membrane</keyword>